<sequence>MVQLEQNEWCDFWWQEAPQQNKKRVLLVGDSISRAYRPYVNEKLKGEIYVDQLSSSRALDNSALLIELDYMLKLNESKYHGIHFNNGLHGMHLSADQYEHHLEKVIQHIIAQIDAEKMILAFSTPVTITDVPTELDSKLNHIVIDRNKAMERLAHKYQLQINDLYTPMLGKSEYRVNDGYHYNALGDKALAEIVVSSILKSMDK</sequence>
<dbReference type="SUPFAM" id="SSF52266">
    <property type="entry name" value="SGNH hydrolase"/>
    <property type="match status" value="1"/>
</dbReference>
<dbReference type="InterPro" id="IPR036514">
    <property type="entry name" value="SGNH_hydro_sf"/>
</dbReference>
<proteinExistence type="predicted"/>
<keyword evidence="2" id="KW-1185">Reference proteome</keyword>
<dbReference type="GO" id="GO:0016787">
    <property type="term" value="F:hydrolase activity"/>
    <property type="evidence" value="ECO:0007669"/>
    <property type="project" value="UniProtKB-KW"/>
</dbReference>
<name>A0AA96LKK0_9BACL</name>
<evidence type="ECO:0000313" key="1">
    <source>
        <dbReference type="EMBL" id="WNR42781.1"/>
    </source>
</evidence>
<organism evidence="1 2">
    <name type="scientific">Paenibacillus roseopurpureus</name>
    <dbReference type="NCBI Taxonomy" id="2918901"/>
    <lineage>
        <taxon>Bacteria</taxon>
        <taxon>Bacillati</taxon>
        <taxon>Bacillota</taxon>
        <taxon>Bacilli</taxon>
        <taxon>Bacillales</taxon>
        <taxon>Paenibacillaceae</taxon>
        <taxon>Paenibacillus</taxon>
    </lineage>
</organism>
<dbReference type="RefSeq" id="WP_314796518.1">
    <property type="nucleotide sequence ID" value="NZ_CP130319.1"/>
</dbReference>
<dbReference type="KEGG" id="proo:MJB10_16835"/>
<protein>
    <submittedName>
        <fullName evidence="1">SGNH/GDSL hydrolase family protein</fullName>
    </submittedName>
</protein>
<dbReference type="EMBL" id="CP130319">
    <property type="protein sequence ID" value="WNR42781.1"/>
    <property type="molecule type" value="Genomic_DNA"/>
</dbReference>
<dbReference type="Gene3D" id="3.40.50.1110">
    <property type="entry name" value="SGNH hydrolase"/>
    <property type="match status" value="1"/>
</dbReference>
<evidence type="ECO:0000313" key="2">
    <source>
        <dbReference type="Proteomes" id="UP001304650"/>
    </source>
</evidence>
<dbReference type="Proteomes" id="UP001304650">
    <property type="component" value="Chromosome"/>
</dbReference>
<reference evidence="1" key="1">
    <citation type="submission" date="2022-02" db="EMBL/GenBank/DDBJ databases">
        <title>Paenibacillus sp. MBLB1832 Whole Genome Shotgun Sequencing.</title>
        <authorList>
            <person name="Hwang C.Y."/>
            <person name="Cho E.-S."/>
            <person name="Seo M.-J."/>
        </authorList>
    </citation>
    <scope>NUCLEOTIDE SEQUENCE</scope>
    <source>
        <strain evidence="1">MBLB1832</strain>
    </source>
</reference>
<dbReference type="AlphaFoldDB" id="A0AA96LKK0"/>
<gene>
    <name evidence="1" type="ORF">MJB10_16835</name>
</gene>
<accession>A0AA96LKK0</accession>
<keyword evidence="1" id="KW-0378">Hydrolase</keyword>